<dbReference type="GO" id="GO:0050660">
    <property type="term" value="F:flavin adenine dinucleotide binding"/>
    <property type="evidence" value="ECO:0007669"/>
    <property type="project" value="TreeGrafter"/>
</dbReference>
<gene>
    <name evidence="14" type="ORF">EG850_13040</name>
</gene>
<protein>
    <submittedName>
        <fullName evidence="14">NAD(P)/FAD-dependent oxidoreductase</fullName>
    </submittedName>
</protein>
<evidence type="ECO:0000256" key="6">
    <source>
        <dbReference type="ARBA" id="ARBA00023157"/>
    </source>
</evidence>
<keyword evidence="6" id="KW-1015">Disulfide bond</keyword>
<organism evidence="14 15">
    <name type="scientific">Gulosibacter macacae</name>
    <dbReference type="NCBI Taxonomy" id="2488791"/>
    <lineage>
        <taxon>Bacteria</taxon>
        <taxon>Bacillati</taxon>
        <taxon>Actinomycetota</taxon>
        <taxon>Actinomycetes</taxon>
        <taxon>Micrococcales</taxon>
        <taxon>Microbacteriaceae</taxon>
        <taxon>Gulosibacter</taxon>
    </lineage>
</organism>
<keyword evidence="9" id="KW-0547">Nucleotide-binding</keyword>
<dbReference type="InterPro" id="IPR023753">
    <property type="entry name" value="FAD/NAD-binding_dom"/>
</dbReference>
<evidence type="ECO:0000256" key="10">
    <source>
        <dbReference type="PIRSR" id="PIRSR000350-4"/>
    </source>
</evidence>
<comment type="similarity">
    <text evidence="1 11">Belongs to the class-I pyridine nucleotide-disulfide oxidoreductase family.</text>
</comment>
<feature type="binding site" evidence="9">
    <location>
        <position position="57"/>
    </location>
    <ligand>
        <name>FAD</name>
        <dbReference type="ChEBI" id="CHEBI:57692"/>
    </ligand>
</feature>
<feature type="disulfide bond" description="Redox-active" evidence="10">
    <location>
        <begin position="48"/>
        <end position="53"/>
    </location>
</feature>
<dbReference type="PRINTS" id="PR00411">
    <property type="entry name" value="PNDRDTASEI"/>
</dbReference>
<keyword evidence="4" id="KW-0521">NADP</keyword>
<dbReference type="InterPro" id="IPR012999">
    <property type="entry name" value="Pyr_OxRdtase_I_AS"/>
</dbReference>
<evidence type="ECO:0000256" key="1">
    <source>
        <dbReference type="ARBA" id="ARBA00007532"/>
    </source>
</evidence>
<evidence type="ECO:0000313" key="15">
    <source>
        <dbReference type="Proteomes" id="UP000274391"/>
    </source>
</evidence>
<dbReference type="RefSeq" id="WP_124974198.1">
    <property type="nucleotide sequence ID" value="NZ_RQVS01000029.1"/>
</dbReference>
<evidence type="ECO:0000256" key="8">
    <source>
        <dbReference type="PIRSR" id="PIRSR000350-2"/>
    </source>
</evidence>
<evidence type="ECO:0000256" key="5">
    <source>
        <dbReference type="ARBA" id="ARBA00023002"/>
    </source>
</evidence>
<evidence type="ECO:0000256" key="4">
    <source>
        <dbReference type="ARBA" id="ARBA00022857"/>
    </source>
</evidence>
<dbReference type="SUPFAM" id="SSF51905">
    <property type="entry name" value="FAD/NAD(P)-binding domain"/>
    <property type="match status" value="1"/>
</dbReference>
<evidence type="ECO:0000256" key="11">
    <source>
        <dbReference type="RuleBase" id="RU003691"/>
    </source>
</evidence>
<evidence type="ECO:0000313" key="14">
    <source>
        <dbReference type="EMBL" id="RRJ85540.1"/>
    </source>
</evidence>
<keyword evidence="5 11" id="KW-0560">Oxidoreductase</keyword>
<feature type="binding site" evidence="9">
    <location>
        <position position="272"/>
    </location>
    <ligand>
        <name>NAD(+)</name>
        <dbReference type="ChEBI" id="CHEBI:57540"/>
    </ligand>
</feature>
<dbReference type="Pfam" id="PF02852">
    <property type="entry name" value="Pyr_redox_dim"/>
    <property type="match status" value="1"/>
</dbReference>
<dbReference type="Proteomes" id="UP000274391">
    <property type="component" value="Unassembled WGS sequence"/>
</dbReference>
<dbReference type="PRINTS" id="PR00368">
    <property type="entry name" value="FADPNR"/>
</dbReference>
<evidence type="ECO:0000256" key="3">
    <source>
        <dbReference type="ARBA" id="ARBA00022827"/>
    </source>
</evidence>
<feature type="binding site" evidence="9">
    <location>
        <position position="313"/>
    </location>
    <ligand>
        <name>FAD</name>
        <dbReference type="ChEBI" id="CHEBI:57692"/>
    </ligand>
</feature>
<dbReference type="Gene3D" id="3.30.390.30">
    <property type="match status" value="1"/>
</dbReference>
<evidence type="ECO:0000256" key="9">
    <source>
        <dbReference type="PIRSR" id="PIRSR000350-3"/>
    </source>
</evidence>
<dbReference type="GO" id="GO:0016668">
    <property type="term" value="F:oxidoreductase activity, acting on a sulfur group of donors, NAD(P) as acceptor"/>
    <property type="evidence" value="ECO:0007669"/>
    <property type="project" value="InterPro"/>
</dbReference>
<evidence type="ECO:0000256" key="2">
    <source>
        <dbReference type="ARBA" id="ARBA00022630"/>
    </source>
</evidence>
<keyword evidence="15" id="KW-1185">Reference proteome</keyword>
<dbReference type="SUPFAM" id="SSF55424">
    <property type="entry name" value="FAD/NAD-linked reductases, dimerisation (C-terminal) domain"/>
    <property type="match status" value="1"/>
</dbReference>
<feature type="domain" description="Pyridine nucleotide-disulphide oxidoreductase dimerisation" evidence="12">
    <location>
        <begin position="349"/>
        <end position="459"/>
    </location>
</feature>
<dbReference type="PROSITE" id="PS00076">
    <property type="entry name" value="PYRIDINE_REDOX_1"/>
    <property type="match status" value="1"/>
</dbReference>
<dbReference type="AlphaFoldDB" id="A0A3P3VSD0"/>
<feature type="domain" description="FAD/NAD(P)-binding" evidence="13">
    <location>
        <begin position="10"/>
        <end position="322"/>
    </location>
</feature>
<name>A0A3P3VSD0_9MICO</name>
<evidence type="ECO:0000256" key="7">
    <source>
        <dbReference type="ARBA" id="ARBA00023284"/>
    </source>
</evidence>
<dbReference type="InterPro" id="IPR036188">
    <property type="entry name" value="FAD/NAD-bd_sf"/>
</dbReference>
<evidence type="ECO:0000259" key="12">
    <source>
        <dbReference type="Pfam" id="PF02852"/>
    </source>
</evidence>
<dbReference type="InterPro" id="IPR004099">
    <property type="entry name" value="Pyr_nucl-diS_OxRdtase_dimer"/>
</dbReference>
<dbReference type="InterPro" id="IPR001100">
    <property type="entry name" value="Pyr_nuc-diS_OxRdtase"/>
</dbReference>
<dbReference type="OrthoDB" id="9800167at2"/>
<dbReference type="Gene3D" id="3.50.50.60">
    <property type="entry name" value="FAD/NAD(P)-binding domain"/>
    <property type="match status" value="2"/>
</dbReference>
<reference evidence="14 15" key="1">
    <citation type="submission" date="2018-11" db="EMBL/GenBank/DDBJ databases">
        <title>YIM 102482-1 draft genome.</title>
        <authorList>
            <person name="Li G."/>
            <person name="Jiang Y."/>
        </authorList>
    </citation>
    <scope>NUCLEOTIDE SEQUENCE [LARGE SCALE GENOMIC DNA]</scope>
    <source>
        <strain evidence="14 15">YIM 102482-1</strain>
    </source>
</reference>
<accession>A0A3P3VSD0</accession>
<evidence type="ECO:0000259" key="13">
    <source>
        <dbReference type="Pfam" id="PF07992"/>
    </source>
</evidence>
<sequence>MTEPASLTVDVLVLGWGKGGKTFAAAMAAAGKRVAIVERSAAMYGGTCINIGCVPTKTLIHDAELRRESDDAATSFAKAVTRRDALIAKLNDVNFHMLADRDTVTVVDGQARFVSPHEVEVTPSAGGRGTNEVLRIRADLVVINTGAEPVRSEIPGADLDGVYDSTTIQHAEPFPKRLAIVGAGAIALEFASMMRGFGSQVTMLVRGDRLLPREDADVAEGVSKLLRDDGISLRFGATVTEIVRSEAALRLTLDTDTGAEHLETDALLFATGRRPATAELGLDAAGIDTDEHGAITVDEQLRTSASGVFAMGDVRGGAQQTPLSLDDHRVVLDAVTGEGLRRVSDRVAVPATTFITPPFASVGITADEAKQRGDVVRTVMVPVAGIKAMPRPKAVGDPRGFIKFVVDARTDLILGARLLHVDAQEVINLIALAMRAKVTATELRDGIWTHPSSTEALNEVLGQLGDPH</sequence>
<comment type="cofactor">
    <cofactor evidence="9">
        <name>FAD</name>
        <dbReference type="ChEBI" id="CHEBI:57692"/>
    </cofactor>
    <text evidence="9">Binds 1 FAD per subunit.</text>
</comment>
<dbReference type="PANTHER" id="PTHR43014:SF4">
    <property type="entry name" value="PYRIDINE NUCLEOTIDE-DISULFIDE OXIDOREDUCTASE RCLA-RELATED"/>
    <property type="match status" value="1"/>
</dbReference>
<dbReference type="Pfam" id="PF07992">
    <property type="entry name" value="Pyr_redox_2"/>
    <property type="match status" value="1"/>
</dbReference>
<dbReference type="EMBL" id="RQVS01000029">
    <property type="protein sequence ID" value="RRJ85540.1"/>
    <property type="molecule type" value="Genomic_DNA"/>
</dbReference>
<keyword evidence="2 11" id="KW-0285">Flavoprotein</keyword>
<dbReference type="InterPro" id="IPR016156">
    <property type="entry name" value="FAD/NAD-linked_Rdtase_dimer_sf"/>
</dbReference>
<proteinExistence type="inferred from homology"/>
<keyword evidence="7 11" id="KW-0676">Redox-active center</keyword>
<feature type="active site" description="Proton acceptor" evidence="8">
    <location>
        <position position="450"/>
    </location>
</feature>
<dbReference type="GO" id="GO:0003955">
    <property type="term" value="F:NAD(P)H dehydrogenase (quinone) activity"/>
    <property type="evidence" value="ECO:0007669"/>
    <property type="project" value="TreeGrafter"/>
</dbReference>
<dbReference type="PANTHER" id="PTHR43014">
    <property type="entry name" value="MERCURIC REDUCTASE"/>
    <property type="match status" value="1"/>
</dbReference>
<keyword evidence="3 9" id="KW-0274">FAD</keyword>
<dbReference type="PIRSF" id="PIRSF000350">
    <property type="entry name" value="Mercury_reductase_MerA"/>
    <property type="match status" value="1"/>
</dbReference>
<comment type="caution">
    <text evidence="14">The sequence shown here is derived from an EMBL/GenBank/DDBJ whole genome shotgun (WGS) entry which is preliminary data.</text>
</comment>
<keyword evidence="9" id="KW-0520">NAD</keyword>
<feature type="binding site" evidence="9">
    <location>
        <begin position="182"/>
        <end position="189"/>
    </location>
    <ligand>
        <name>NAD(+)</name>
        <dbReference type="ChEBI" id="CHEBI:57540"/>
    </ligand>
</feature>